<dbReference type="InterPro" id="IPR029069">
    <property type="entry name" value="HotDog_dom_sf"/>
</dbReference>
<evidence type="ECO:0000256" key="1">
    <source>
        <dbReference type="ARBA" id="ARBA00010458"/>
    </source>
</evidence>
<organism evidence="5 6">
    <name type="scientific">Sphingomonas aerophila</name>
    <dbReference type="NCBI Taxonomy" id="1344948"/>
    <lineage>
        <taxon>Bacteria</taxon>
        <taxon>Pseudomonadati</taxon>
        <taxon>Pseudomonadota</taxon>
        <taxon>Alphaproteobacteria</taxon>
        <taxon>Sphingomonadales</taxon>
        <taxon>Sphingomonadaceae</taxon>
        <taxon>Sphingomonas</taxon>
    </lineage>
</organism>
<dbReference type="EMBL" id="JACIJK010000016">
    <property type="protein sequence ID" value="MBB5716861.1"/>
    <property type="molecule type" value="Genomic_DNA"/>
</dbReference>
<dbReference type="Proteomes" id="UP000546200">
    <property type="component" value="Unassembled WGS sequence"/>
</dbReference>
<dbReference type="PANTHER" id="PTHR11049">
    <property type="entry name" value="ACYL COENZYME A THIOESTER HYDROLASE"/>
    <property type="match status" value="1"/>
</dbReference>
<evidence type="ECO:0000313" key="5">
    <source>
        <dbReference type="EMBL" id="MBB5716861.1"/>
    </source>
</evidence>
<dbReference type="CDD" id="cd03442">
    <property type="entry name" value="BFIT_BACH"/>
    <property type="match status" value="1"/>
</dbReference>
<dbReference type="AlphaFoldDB" id="A0A7W9BHA8"/>
<dbReference type="RefSeq" id="WP_184060495.1">
    <property type="nucleotide sequence ID" value="NZ_JACIJK010000016.1"/>
</dbReference>
<dbReference type="PANTHER" id="PTHR11049:SF5">
    <property type="entry name" value="ACYL-COA THIOESTER HYDROLASE YCIA"/>
    <property type="match status" value="1"/>
</dbReference>
<dbReference type="Gene3D" id="3.10.129.10">
    <property type="entry name" value="Hotdog Thioesterase"/>
    <property type="match status" value="1"/>
</dbReference>
<accession>A0A7W9BHA8</accession>
<dbReference type="GO" id="GO:0006637">
    <property type="term" value="P:acyl-CoA metabolic process"/>
    <property type="evidence" value="ECO:0007669"/>
    <property type="project" value="TreeGrafter"/>
</dbReference>
<dbReference type="GO" id="GO:0005829">
    <property type="term" value="C:cytosol"/>
    <property type="evidence" value="ECO:0007669"/>
    <property type="project" value="TreeGrafter"/>
</dbReference>
<dbReference type="InterPro" id="IPR006683">
    <property type="entry name" value="Thioestr_dom"/>
</dbReference>
<sequence>MADEFPQTPGGAHLRTVAMPRDANASGDIFGGWTLSQMDLAGATFAVSHSGLRVVTVRIDGVEFLEPVRVGDDVSVFCELEEQGQTSVKVRVAVWARNRSGAEPHKVTNGLFTYVAVDDNGKPHQIEH</sequence>
<feature type="domain" description="HotDog ACOT-type" evidence="4">
    <location>
        <begin position="8"/>
        <end position="120"/>
    </location>
</feature>
<dbReference type="GO" id="GO:0009062">
    <property type="term" value="P:fatty acid catabolic process"/>
    <property type="evidence" value="ECO:0007669"/>
    <property type="project" value="TreeGrafter"/>
</dbReference>
<comment type="caution">
    <text evidence="5">The sequence shown here is derived from an EMBL/GenBank/DDBJ whole genome shotgun (WGS) entry which is preliminary data.</text>
</comment>
<keyword evidence="6" id="KW-1185">Reference proteome</keyword>
<dbReference type="InterPro" id="IPR040170">
    <property type="entry name" value="Cytosol_ACT"/>
</dbReference>
<dbReference type="Pfam" id="PF03061">
    <property type="entry name" value="4HBT"/>
    <property type="match status" value="1"/>
</dbReference>
<evidence type="ECO:0000313" key="6">
    <source>
        <dbReference type="Proteomes" id="UP000546200"/>
    </source>
</evidence>
<reference evidence="5 6" key="1">
    <citation type="submission" date="2020-08" db="EMBL/GenBank/DDBJ databases">
        <title>Genomic Encyclopedia of Type Strains, Phase IV (KMG-IV): sequencing the most valuable type-strain genomes for metagenomic binning, comparative biology and taxonomic classification.</title>
        <authorList>
            <person name="Goeker M."/>
        </authorList>
    </citation>
    <scope>NUCLEOTIDE SEQUENCE [LARGE SCALE GENOMIC DNA]</scope>
    <source>
        <strain evidence="5 6">DSM 100044</strain>
    </source>
</reference>
<dbReference type="EC" id="3.1.2.-" evidence="5"/>
<evidence type="ECO:0000256" key="3">
    <source>
        <dbReference type="PROSITE-ProRule" id="PRU01106"/>
    </source>
</evidence>
<proteinExistence type="inferred from homology"/>
<keyword evidence="2 3" id="KW-0378">Hydrolase</keyword>
<gene>
    <name evidence="5" type="ORF">FHS94_003733</name>
</gene>
<dbReference type="InterPro" id="IPR033120">
    <property type="entry name" value="HOTDOG_ACOT"/>
</dbReference>
<dbReference type="GO" id="GO:0052816">
    <property type="term" value="F:long-chain fatty acyl-CoA hydrolase activity"/>
    <property type="evidence" value="ECO:0007669"/>
    <property type="project" value="TreeGrafter"/>
</dbReference>
<evidence type="ECO:0000259" key="4">
    <source>
        <dbReference type="PROSITE" id="PS51770"/>
    </source>
</evidence>
<evidence type="ECO:0000256" key="2">
    <source>
        <dbReference type="ARBA" id="ARBA00022801"/>
    </source>
</evidence>
<dbReference type="PROSITE" id="PS51770">
    <property type="entry name" value="HOTDOG_ACOT"/>
    <property type="match status" value="1"/>
</dbReference>
<comment type="similarity">
    <text evidence="1">Belongs to the acyl coenzyme A hydrolase family.</text>
</comment>
<name>A0A7W9BHA8_9SPHN</name>
<dbReference type="SUPFAM" id="SSF54637">
    <property type="entry name" value="Thioesterase/thiol ester dehydrase-isomerase"/>
    <property type="match status" value="1"/>
</dbReference>
<protein>
    <submittedName>
        <fullName evidence="5">Acyl-CoA thioesterase YciA</fullName>
        <ecNumber evidence="5">3.1.2.-</ecNumber>
    </submittedName>
</protein>